<dbReference type="PROSITE" id="PS00631">
    <property type="entry name" value="CYTOSOL_AP"/>
    <property type="match status" value="1"/>
</dbReference>
<dbReference type="Gene3D" id="3.40.220.10">
    <property type="entry name" value="Leucine Aminopeptidase, subunit E, domain 1"/>
    <property type="match status" value="1"/>
</dbReference>
<dbReference type="PANTHER" id="PTHR11963:SF23">
    <property type="entry name" value="CYTOSOL AMINOPEPTIDASE"/>
    <property type="match status" value="1"/>
</dbReference>
<dbReference type="Pfam" id="PF02789">
    <property type="entry name" value="Peptidase_M17_N"/>
    <property type="match status" value="1"/>
</dbReference>
<organism evidence="6">
    <name type="scientific">marine metagenome</name>
    <dbReference type="NCBI Taxonomy" id="408172"/>
    <lineage>
        <taxon>unclassified sequences</taxon>
        <taxon>metagenomes</taxon>
        <taxon>ecological metagenomes</taxon>
    </lineage>
</organism>
<dbReference type="InterPro" id="IPR043472">
    <property type="entry name" value="Macro_dom-like"/>
</dbReference>
<evidence type="ECO:0000256" key="2">
    <source>
        <dbReference type="ARBA" id="ARBA00022438"/>
    </source>
</evidence>
<dbReference type="GO" id="GO:0005737">
    <property type="term" value="C:cytoplasm"/>
    <property type="evidence" value="ECO:0007669"/>
    <property type="project" value="InterPro"/>
</dbReference>
<reference evidence="6" key="1">
    <citation type="submission" date="2018-05" db="EMBL/GenBank/DDBJ databases">
        <authorList>
            <person name="Lanie J.A."/>
            <person name="Ng W.-L."/>
            <person name="Kazmierczak K.M."/>
            <person name="Andrzejewski T.M."/>
            <person name="Davidsen T.M."/>
            <person name="Wayne K.J."/>
            <person name="Tettelin H."/>
            <person name="Glass J.I."/>
            <person name="Rusch D."/>
            <person name="Podicherti R."/>
            <person name="Tsui H.-C.T."/>
            <person name="Winkler M.E."/>
        </authorList>
    </citation>
    <scope>NUCLEOTIDE SEQUENCE</scope>
</reference>
<dbReference type="Pfam" id="PF00883">
    <property type="entry name" value="Peptidase_M17"/>
    <property type="match status" value="1"/>
</dbReference>
<evidence type="ECO:0000256" key="1">
    <source>
        <dbReference type="ARBA" id="ARBA00009528"/>
    </source>
</evidence>
<comment type="similarity">
    <text evidence="1">Belongs to the peptidase M17 family.</text>
</comment>
<dbReference type="SUPFAM" id="SSF53187">
    <property type="entry name" value="Zn-dependent exopeptidases"/>
    <property type="match status" value="1"/>
</dbReference>
<name>A0A381VYK2_9ZZZZ</name>
<feature type="non-terminal residue" evidence="6">
    <location>
        <position position="434"/>
    </location>
</feature>
<evidence type="ECO:0000256" key="4">
    <source>
        <dbReference type="ARBA" id="ARBA00022801"/>
    </source>
</evidence>
<evidence type="ECO:0000313" key="6">
    <source>
        <dbReference type="EMBL" id="SVA45324.1"/>
    </source>
</evidence>
<keyword evidence="3" id="KW-0645">Protease</keyword>
<keyword evidence="4" id="KW-0378">Hydrolase</keyword>
<dbReference type="GO" id="GO:0030145">
    <property type="term" value="F:manganese ion binding"/>
    <property type="evidence" value="ECO:0007669"/>
    <property type="project" value="InterPro"/>
</dbReference>
<dbReference type="PANTHER" id="PTHR11963">
    <property type="entry name" value="LEUCINE AMINOPEPTIDASE-RELATED"/>
    <property type="match status" value="1"/>
</dbReference>
<proteinExistence type="inferred from homology"/>
<dbReference type="EMBL" id="UINC01010166">
    <property type="protein sequence ID" value="SVA45324.1"/>
    <property type="molecule type" value="Genomic_DNA"/>
</dbReference>
<feature type="domain" description="Cytosol aminopeptidase" evidence="5">
    <location>
        <begin position="346"/>
        <end position="353"/>
    </location>
</feature>
<sequence length="434" mass="46758">MKFTIKTAKITETKSDCLVIPIFKKGNLIKASQSIDTANNGIISDFLKNGDISGKLGQCRMLPVQGKPYKRILLVGCGEYEKYSEKPYKKALASALKKLSSTSHKSATNFLSVVKTSKKIDYRAARIMAEIWHDITYEYTATHSKKTKKIALNKLSLGTNGRKINPEMKKGFKHGDVVGKAKQKVRHLADLPANICTPSYLVKEARKIASKHSSVSLTVINEKEMKRLKMGALLSVTAGSVEPAKLIVLKYSGGKSSQQPIVIVGKGITFDTGGISLKPSNKMDEMKYDMCGGAAAIGILQAVADLKLPINVISIVPACENLPSGNATKPGDIVTSMSGQTIEVLNTDAEGRLILADALTYSQRFKPKLIIDMATLTGACIVALGHHLSGLMSNSDDLANKLLAAGEAAGDGTWRLPLGKKYMDQLKSNFADVG</sequence>
<dbReference type="PRINTS" id="PR00481">
    <property type="entry name" value="LAMNOPPTDASE"/>
</dbReference>
<evidence type="ECO:0000259" key="5">
    <source>
        <dbReference type="PROSITE" id="PS00631"/>
    </source>
</evidence>
<dbReference type="InterPro" id="IPR000819">
    <property type="entry name" value="Peptidase_M17_C"/>
</dbReference>
<gene>
    <name evidence="6" type="ORF">METZ01_LOCUS98178</name>
</gene>
<dbReference type="GO" id="GO:0006508">
    <property type="term" value="P:proteolysis"/>
    <property type="evidence" value="ECO:0007669"/>
    <property type="project" value="UniProtKB-KW"/>
</dbReference>
<protein>
    <recommendedName>
        <fullName evidence="5">Cytosol aminopeptidase domain-containing protein</fullName>
    </recommendedName>
</protein>
<evidence type="ECO:0000256" key="3">
    <source>
        <dbReference type="ARBA" id="ARBA00022670"/>
    </source>
</evidence>
<keyword evidence="2" id="KW-0031">Aminopeptidase</keyword>
<accession>A0A381VYK2</accession>
<dbReference type="InterPro" id="IPR011356">
    <property type="entry name" value="Leucine_aapep/pepB"/>
</dbReference>
<dbReference type="GO" id="GO:0070006">
    <property type="term" value="F:metalloaminopeptidase activity"/>
    <property type="evidence" value="ECO:0007669"/>
    <property type="project" value="InterPro"/>
</dbReference>
<dbReference type="SUPFAM" id="SSF52949">
    <property type="entry name" value="Macro domain-like"/>
    <property type="match status" value="1"/>
</dbReference>
<dbReference type="InterPro" id="IPR008283">
    <property type="entry name" value="Peptidase_M17_N"/>
</dbReference>
<dbReference type="Gene3D" id="3.40.630.10">
    <property type="entry name" value="Zn peptidases"/>
    <property type="match status" value="1"/>
</dbReference>
<dbReference type="AlphaFoldDB" id="A0A381VYK2"/>
<dbReference type="CDD" id="cd00433">
    <property type="entry name" value="Peptidase_M17"/>
    <property type="match status" value="1"/>
</dbReference>
<dbReference type="NCBIfam" id="NF002074">
    <property type="entry name" value="PRK00913.1-4"/>
    <property type="match status" value="1"/>
</dbReference>